<protein>
    <submittedName>
        <fullName evidence="2">Uncharacterized protein</fullName>
    </submittedName>
</protein>
<comment type="caution">
    <text evidence="2">The sequence shown here is derived from an EMBL/GenBank/DDBJ whole genome shotgun (WGS) entry which is preliminary data.</text>
</comment>
<proteinExistence type="predicted"/>
<keyword evidence="1" id="KW-1133">Transmembrane helix</keyword>
<organism evidence="2 3">
    <name type="scientific">Cladophialophora chaetospira</name>
    <dbReference type="NCBI Taxonomy" id="386627"/>
    <lineage>
        <taxon>Eukaryota</taxon>
        <taxon>Fungi</taxon>
        <taxon>Dikarya</taxon>
        <taxon>Ascomycota</taxon>
        <taxon>Pezizomycotina</taxon>
        <taxon>Eurotiomycetes</taxon>
        <taxon>Chaetothyriomycetidae</taxon>
        <taxon>Chaetothyriales</taxon>
        <taxon>Herpotrichiellaceae</taxon>
        <taxon>Cladophialophora</taxon>
    </lineage>
</organism>
<sequence>MAIKEIFYFDEEAYRQRVHNYGKEGFYQKLAEREVFKRRRIYSTGVKIVICSILLVPTCGSTGMGLFIGLRQRAVAKKKYQHVVDAMRAHEFPLPKPKKADKLVPLAINIVVYSLTLGLMFGLEEVGLVAANETAGYGLQGTANLVDPSMAGEARQFVANPGDFVQGMFHGAHTQVSELHGLVSPNQTMVGHAVMHHMAQPISETSAQYMSGETAGAQLAPVVERVATVTLASEGLERLAKSSVTGSIRRKPVVGDKAAIITETPINLDGRRVVTEPIRRKPVFGEKVATVTESPVVSEVGKLVAGSIRRKPVVGEKGVIVTETPIILEEGKMVY</sequence>
<reference evidence="2" key="1">
    <citation type="submission" date="2022-10" db="EMBL/GenBank/DDBJ databases">
        <title>Culturing micro-colonial fungi from biological soil crusts in the Mojave desert and describing Neophaeococcomyces mojavensis, and introducing the new genera and species Taxawa tesnikishii.</title>
        <authorList>
            <person name="Kurbessoian T."/>
            <person name="Stajich J.E."/>
        </authorList>
    </citation>
    <scope>NUCLEOTIDE SEQUENCE</scope>
    <source>
        <strain evidence="2">TK_41</strain>
    </source>
</reference>
<keyword evidence="1" id="KW-0472">Membrane</keyword>
<dbReference type="AlphaFoldDB" id="A0AA39CJN9"/>
<evidence type="ECO:0000313" key="3">
    <source>
        <dbReference type="Proteomes" id="UP001172673"/>
    </source>
</evidence>
<feature type="transmembrane region" description="Helical" evidence="1">
    <location>
        <begin position="46"/>
        <end position="70"/>
    </location>
</feature>
<evidence type="ECO:0000256" key="1">
    <source>
        <dbReference type="SAM" id="Phobius"/>
    </source>
</evidence>
<evidence type="ECO:0000313" key="2">
    <source>
        <dbReference type="EMBL" id="KAJ9610501.1"/>
    </source>
</evidence>
<gene>
    <name evidence="2" type="ORF">H2200_005278</name>
</gene>
<dbReference type="EMBL" id="JAPDRK010000007">
    <property type="protein sequence ID" value="KAJ9610501.1"/>
    <property type="molecule type" value="Genomic_DNA"/>
</dbReference>
<keyword evidence="1" id="KW-0812">Transmembrane</keyword>
<dbReference type="Proteomes" id="UP001172673">
    <property type="component" value="Unassembled WGS sequence"/>
</dbReference>
<keyword evidence="3" id="KW-1185">Reference proteome</keyword>
<accession>A0AA39CJN9</accession>
<name>A0AA39CJN9_9EURO</name>